<dbReference type="Proteomes" id="UP000243217">
    <property type="component" value="Unassembled WGS sequence"/>
</dbReference>
<dbReference type="OrthoDB" id="330499at2759"/>
<evidence type="ECO:0000259" key="1">
    <source>
        <dbReference type="Pfam" id="PF23741"/>
    </source>
</evidence>
<reference evidence="2 3" key="1">
    <citation type="journal article" date="2014" name="Genome Biol. Evol.">
        <title>The secreted proteins of Achlya hypogyna and Thraustotheca clavata identify the ancestral oomycete secretome and reveal gene acquisitions by horizontal gene transfer.</title>
        <authorList>
            <person name="Misner I."/>
            <person name="Blouin N."/>
            <person name="Leonard G."/>
            <person name="Richards T.A."/>
            <person name="Lane C.E."/>
        </authorList>
    </citation>
    <scope>NUCLEOTIDE SEQUENCE [LARGE SCALE GENOMIC DNA]</scope>
    <source>
        <strain evidence="2 3">ATCC 34112</strain>
    </source>
</reference>
<keyword evidence="3" id="KW-1185">Reference proteome</keyword>
<proteinExistence type="predicted"/>
<organism evidence="2 3">
    <name type="scientific">Thraustotheca clavata</name>
    <dbReference type="NCBI Taxonomy" id="74557"/>
    <lineage>
        <taxon>Eukaryota</taxon>
        <taxon>Sar</taxon>
        <taxon>Stramenopiles</taxon>
        <taxon>Oomycota</taxon>
        <taxon>Saprolegniomycetes</taxon>
        <taxon>Saprolegniales</taxon>
        <taxon>Achlyaceae</taxon>
        <taxon>Thraustotheca</taxon>
    </lineage>
</organism>
<dbReference type="AlphaFoldDB" id="A0A1W0ABL5"/>
<evidence type="ECO:0000313" key="2">
    <source>
        <dbReference type="EMBL" id="OQS07655.1"/>
    </source>
</evidence>
<sequence>MQRERGVVILGTVCLLASTIVLFQINKVAVTEIFQISGYTQDIEFVRAAVIFLPTKDNANFLSEFRWFHRSWIEMIKYQPSNWRTDIIVFSDGPISLIDALNCTNVPRLSRFEPNKCVGVQNYTKLQNENFTYAYADSVNVLAVDNPATEGYDWILRTDIDTFLTPAFSTWKPDKLAVGRGEYCYDGTAERLARISLDLNLTKATIDNVGSTWYGPAKVLKECAKLSVSIMFYLRDHEFTEREKSKEYGNKGWPNWHYGVLSMYSGQIAINHCTRNIGFEKRTDQLDVASSSDESSLKHAHIHTWINDDRFSKMVFHSKGYPDEKIENLNLNVINDYAMYMALDSKPK</sequence>
<protein>
    <recommendedName>
        <fullName evidence="1">DUF7164 domain-containing protein</fullName>
    </recommendedName>
</protein>
<accession>A0A1W0ABL5</accession>
<dbReference type="EMBL" id="JNBS01000205">
    <property type="protein sequence ID" value="OQS07655.1"/>
    <property type="molecule type" value="Genomic_DNA"/>
</dbReference>
<feature type="domain" description="DUF7164" evidence="1">
    <location>
        <begin position="46"/>
        <end position="346"/>
    </location>
</feature>
<name>A0A1W0ABL5_9STRA</name>
<gene>
    <name evidence="2" type="ORF">THRCLA_00350</name>
</gene>
<evidence type="ECO:0000313" key="3">
    <source>
        <dbReference type="Proteomes" id="UP000243217"/>
    </source>
</evidence>
<dbReference type="Pfam" id="PF23741">
    <property type="entry name" value="DUF7164"/>
    <property type="match status" value="1"/>
</dbReference>
<comment type="caution">
    <text evidence="2">The sequence shown here is derived from an EMBL/GenBank/DDBJ whole genome shotgun (WGS) entry which is preliminary data.</text>
</comment>
<dbReference type="InterPro" id="IPR055588">
    <property type="entry name" value="DUF7164"/>
</dbReference>